<reference evidence="1" key="2">
    <citation type="submission" date="2011-10" db="EMBL/GenBank/DDBJ databases">
        <title>The Genome Sequence of Granulicatella elegans ATCC 700633.</title>
        <authorList>
            <consortium name="The Broad Institute Genome Sequencing Platform"/>
            <consortium name="The Broad Institute Genome Sequencing Center for Infectious Disease"/>
            <person name="Earl A."/>
            <person name="Ward D."/>
            <person name="Feldgarden M."/>
            <person name="Gevers D."/>
            <person name="Sibley C.D."/>
            <person name="Field T.R."/>
            <person name="Grinwis M."/>
            <person name="Eshaghurshan C.S."/>
            <person name="Surette M.G."/>
            <person name="Young S.K."/>
            <person name="Zeng Q."/>
            <person name="Gargeya S."/>
            <person name="Fitzgerald M."/>
            <person name="Haas B."/>
            <person name="Abouelleil A."/>
            <person name="Alvarado L."/>
            <person name="Arachchi H.M."/>
            <person name="Berlin A."/>
            <person name="Brown A."/>
            <person name="Chapman S.B."/>
            <person name="Chen Z."/>
            <person name="Dunbar C."/>
            <person name="Freedman E."/>
            <person name="Gearin G."/>
            <person name="Goldberg J."/>
            <person name="Griggs A."/>
            <person name="Gujja S."/>
            <person name="Heiman D."/>
            <person name="Howarth C."/>
            <person name="Larson L."/>
            <person name="Lui A."/>
            <person name="MacDonald P.J.P."/>
            <person name="Montmayeur A."/>
            <person name="Murphy C."/>
            <person name="Neiman D."/>
            <person name="Pearson M."/>
            <person name="Priest M."/>
            <person name="Roberts A."/>
            <person name="Saif S."/>
            <person name="Shea T."/>
            <person name="Shenoy N."/>
            <person name="Sisk P."/>
            <person name="Stolte C."/>
            <person name="Sykes S."/>
            <person name="Wortman J."/>
            <person name="Nusbaum C."/>
            <person name="Birren B."/>
        </authorList>
    </citation>
    <scope>NUCLEOTIDE SEQUENCE [LARGE SCALE GENOMIC DNA]</scope>
    <source>
        <strain evidence="1">ATCC 700633</strain>
    </source>
</reference>
<dbReference type="InterPro" id="IPR006998">
    <property type="entry name" value="DltD"/>
</dbReference>
<evidence type="ECO:0000313" key="2">
    <source>
        <dbReference type="Proteomes" id="UP000002939"/>
    </source>
</evidence>
<dbReference type="InterPro" id="IPR023896">
    <property type="entry name" value="LTA_DltD"/>
</dbReference>
<name>D0BM62_9LACT</name>
<reference evidence="1" key="1">
    <citation type="submission" date="2009-09" db="EMBL/GenBank/DDBJ databases">
        <authorList>
            <consortium name="The Broad Institute Genome Sequencing Platform"/>
            <person name="Ward D."/>
            <person name="Feldgarden M."/>
            <person name="Earl A."/>
            <person name="Young S.K."/>
            <person name="Zeng Q."/>
            <person name="Koehrsen M."/>
            <person name="Alvarado L."/>
            <person name="Berlin A."/>
            <person name="Bochicchio J."/>
            <person name="Borenstein D."/>
            <person name="Chapman S.B."/>
            <person name="Chen Z."/>
            <person name="Engels R."/>
            <person name="Freedman E."/>
            <person name="Gellesch M."/>
            <person name="Goldberg J."/>
            <person name="Griggs A."/>
            <person name="Gujja S."/>
            <person name="Heilman E."/>
            <person name="Heiman D."/>
            <person name="Hepburn T."/>
            <person name="Howarth C."/>
            <person name="Jen D."/>
            <person name="Larson L."/>
            <person name="Lewis B."/>
            <person name="Mehta T."/>
            <person name="Park D."/>
            <person name="Pearson M."/>
            <person name="Roberts A."/>
            <person name="Saif S."/>
            <person name="Shea T."/>
            <person name="Shenoy N."/>
            <person name="Sisk P."/>
            <person name="Stolte C."/>
            <person name="Sykes S."/>
            <person name="Thomson T."/>
            <person name="Walk T."/>
            <person name="White J."/>
            <person name="Yandava C."/>
            <person name="Sibley C.D."/>
            <person name="Field T.R."/>
            <person name="Grinwis M."/>
            <person name="Eshaghurshan C.S."/>
            <person name="Surette M.G."/>
            <person name="Haas B."/>
            <person name="Nusbaum C."/>
            <person name="Birren B."/>
        </authorList>
    </citation>
    <scope>NUCLEOTIDE SEQUENCE [LARGE SCALE GENOMIC DNA]</scope>
    <source>
        <strain evidence="1">ATCC 700633</strain>
    </source>
</reference>
<dbReference type="STRING" id="626369.HMPREF0446_01065"/>
<organism evidence="1 2">
    <name type="scientific">Granulicatella elegans ATCC 700633</name>
    <dbReference type="NCBI Taxonomy" id="626369"/>
    <lineage>
        <taxon>Bacteria</taxon>
        <taxon>Bacillati</taxon>
        <taxon>Bacillota</taxon>
        <taxon>Bacilli</taxon>
        <taxon>Lactobacillales</taxon>
        <taxon>Carnobacteriaceae</taxon>
        <taxon>Granulicatella</taxon>
    </lineage>
</organism>
<proteinExistence type="predicted"/>
<dbReference type="SUPFAM" id="SSF52266">
    <property type="entry name" value="SGNH hydrolase"/>
    <property type="match status" value="1"/>
</dbReference>
<protein>
    <submittedName>
        <fullName evidence="1">D-alanyl-lipoteichoic acid biosynthesis protein DltD</fullName>
    </submittedName>
</protein>
<sequence>MVLALLTLGVYVHVLNQKLADYYHVSDNSIRYNFEYTKYKSRDIIKDNIDDKTLVVFGSSELSTPSNYPFHIKHLFNYDDFHIMAVGGGNFQNIIQASMLGSLSDSIPKQKFILSESFIWFDQYGMNPKAFLSRVSNEHVYYTLKNPKLSHETKEKFINRILELSKDNKFVHQNFERYKRRLLDNKGTVLDDLLNWFDVEKYTLNNKIAFYFTGNVKPMPSSGEKTPQYDWAEIQNKYLDEAKKATDNNEFYVENRQYNAEIKNRKEKLKNKYSNYKYDQSTEYDDYALVLQMAKELGLEVEVVNFPINGRWYDYIGIGKDQREVYSKKLAEITNSYGYKLMDLTPKEYEPYVMYDTVHPGWKGWPEVAEEMYKFYQKD</sequence>
<dbReference type="AlphaFoldDB" id="D0BM62"/>
<dbReference type="Proteomes" id="UP000002939">
    <property type="component" value="Unassembled WGS sequence"/>
</dbReference>
<comment type="caution">
    <text evidence="1">The sequence shown here is derived from an EMBL/GenBank/DDBJ whole genome shotgun (WGS) entry which is preliminary data.</text>
</comment>
<dbReference type="Pfam" id="PF04914">
    <property type="entry name" value="DltD"/>
    <property type="match status" value="1"/>
</dbReference>
<dbReference type="PANTHER" id="PTHR40039">
    <property type="entry name" value="PROTEIN DLTD"/>
    <property type="match status" value="1"/>
</dbReference>
<dbReference type="NCBIfam" id="TIGR04092">
    <property type="entry name" value="LTA_DltD"/>
    <property type="match status" value="1"/>
</dbReference>
<evidence type="ECO:0000313" key="1">
    <source>
        <dbReference type="EMBL" id="EEW93077.2"/>
    </source>
</evidence>
<dbReference type="HOGENOM" id="CLU_050505_1_0_9"/>
<dbReference type="EMBL" id="ACRF02000016">
    <property type="protein sequence ID" value="EEW93077.2"/>
    <property type="molecule type" value="Genomic_DNA"/>
</dbReference>
<dbReference type="PANTHER" id="PTHR40039:SF1">
    <property type="entry name" value="PROTEIN DLTD"/>
    <property type="match status" value="1"/>
</dbReference>
<gene>
    <name evidence="1" type="ORF">HMPREF0446_01065</name>
</gene>
<accession>D0BM62</accession>
<keyword evidence="2" id="KW-1185">Reference proteome</keyword>
<dbReference type="eggNOG" id="COG3966">
    <property type="taxonomic scope" value="Bacteria"/>
</dbReference>